<dbReference type="Gene3D" id="3.40.50.1110">
    <property type="entry name" value="SGNH hydrolase"/>
    <property type="match status" value="1"/>
</dbReference>
<evidence type="ECO:0000313" key="3">
    <source>
        <dbReference type="Proteomes" id="UP000502136"/>
    </source>
</evidence>
<dbReference type="SUPFAM" id="SSF52266">
    <property type="entry name" value="SGNH hydrolase"/>
    <property type="match status" value="1"/>
</dbReference>
<dbReference type="EMBL" id="CP051428">
    <property type="protein sequence ID" value="QJC54555.1"/>
    <property type="molecule type" value="Genomic_DNA"/>
</dbReference>
<keyword evidence="2" id="KW-0378">Hydrolase</keyword>
<dbReference type="Pfam" id="PF13472">
    <property type="entry name" value="Lipase_GDSL_2"/>
    <property type="match status" value="1"/>
</dbReference>
<protein>
    <submittedName>
        <fullName evidence="2">SGNH/GDSL hydrolase family protein</fullName>
    </submittedName>
</protein>
<evidence type="ECO:0000313" key="2">
    <source>
        <dbReference type="EMBL" id="QJC54555.1"/>
    </source>
</evidence>
<gene>
    <name evidence="2" type="ORF">HGI30_22665</name>
</gene>
<dbReference type="InterPro" id="IPR036514">
    <property type="entry name" value="SGNH_hydro_sf"/>
</dbReference>
<sequence length="381" mass="42256">MRRMEGRLRTMALEDAPLVRTHGRTGTSRSPLALFWTGSGIELVVTGAELWLEVEASLGRYEPWFSMLVNGAPVSRQMAQEGRRWVPVFRGMNPHTAKRVRFVKESQAMSSDPDCALLLHGLRTDGELLPVPERARRIEFVGDSITSGEGAIGARSEEDWIPMWFSARDNYAWLTAEALDADCRILSQSGWGVLSGWDNDPRSRMPAVYEQACGLLGGERNEALGARETHDFGSWQPDAVVVNLGTNDGGAFRSPEWICRETGDRFKQRLADDGSFHADDLGAFEAAAERFLGRVRACNPQAWIVWAYGMLGLEMMPSICRAVDAHAKRTGDRRVAVFQLPAMTARTQGARQHPGTEAHRQAAEALAEHLRGLLGMPRAER</sequence>
<dbReference type="AlphaFoldDB" id="A0A6H2H4K5"/>
<keyword evidence="3" id="KW-1185">Reference proteome</keyword>
<dbReference type="Proteomes" id="UP000502136">
    <property type="component" value="Chromosome"/>
</dbReference>
<organism evidence="2 3">
    <name type="scientific">Paenibacillus albicereus</name>
    <dbReference type="NCBI Taxonomy" id="2726185"/>
    <lineage>
        <taxon>Bacteria</taxon>
        <taxon>Bacillati</taxon>
        <taxon>Bacillota</taxon>
        <taxon>Bacilli</taxon>
        <taxon>Bacillales</taxon>
        <taxon>Paenibacillaceae</taxon>
        <taxon>Paenibacillus</taxon>
    </lineage>
</organism>
<evidence type="ECO:0000259" key="1">
    <source>
        <dbReference type="Pfam" id="PF13472"/>
    </source>
</evidence>
<dbReference type="KEGG" id="palr:HGI30_22665"/>
<dbReference type="PANTHER" id="PTHR37834:SF2">
    <property type="entry name" value="ESTERASE, SGNH HYDROLASE-TYPE"/>
    <property type="match status" value="1"/>
</dbReference>
<dbReference type="InterPro" id="IPR052762">
    <property type="entry name" value="PCW_deacetylase/CE"/>
</dbReference>
<dbReference type="InterPro" id="IPR037461">
    <property type="entry name" value="CtCE2-like_dom"/>
</dbReference>
<feature type="domain" description="SGNH hydrolase-type esterase" evidence="1">
    <location>
        <begin position="140"/>
        <end position="340"/>
    </location>
</feature>
<accession>A0A6H2H4K5</accession>
<dbReference type="GO" id="GO:0052689">
    <property type="term" value="F:carboxylic ester hydrolase activity"/>
    <property type="evidence" value="ECO:0007669"/>
    <property type="project" value="InterPro"/>
</dbReference>
<dbReference type="CDD" id="cd01831">
    <property type="entry name" value="Endoglucanase_E_like"/>
    <property type="match status" value="1"/>
</dbReference>
<dbReference type="InterPro" id="IPR013830">
    <property type="entry name" value="SGNH_hydro"/>
</dbReference>
<dbReference type="PANTHER" id="PTHR37834">
    <property type="entry name" value="GDSL-LIKE LIPASE/ACYLHYDROLASE DOMAIN PROTEIN (AFU_ORTHOLOGUE AFUA_2G00620)"/>
    <property type="match status" value="1"/>
</dbReference>
<proteinExistence type="predicted"/>
<reference evidence="2 3" key="1">
    <citation type="submission" date="2020-04" db="EMBL/GenBank/DDBJ databases">
        <title>Novel Paenibacillus strain UniB2 isolated from commercial digestive syrup.</title>
        <authorList>
            <person name="Thorat V."/>
            <person name="Kirdat K."/>
            <person name="Tiwarekar B."/>
            <person name="Yadav A."/>
        </authorList>
    </citation>
    <scope>NUCLEOTIDE SEQUENCE [LARGE SCALE GENOMIC DNA]</scope>
    <source>
        <strain evidence="2 3">UniB2</strain>
    </source>
</reference>
<dbReference type="Gene3D" id="2.60.120.260">
    <property type="entry name" value="Galactose-binding domain-like"/>
    <property type="match status" value="1"/>
</dbReference>
<name>A0A6H2H4K5_9BACL</name>